<proteinExistence type="predicted"/>
<evidence type="ECO:0000313" key="3">
    <source>
        <dbReference type="Proteomes" id="UP000295558"/>
    </source>
</evidence>
<gene>
    <name evidence="2" type="ORF">DFP96_10591</name>
</gene>
<dbReference type="AlphaFoldDB" id="A0A4R6ZL62"/>
<reference evidence="2 3" key="1">
    <citation type="submission" date="2019-03" db="EMBL/GenBank/DDBJ databases">
        <title>Genomic Encyclopedia of Type Strains, Phase III (KMG-III): the genomes of soil and plant-associated and newly described type strains.</title>
        <authorList>
            <person name="Whitman W."/>
        </authorList>
    </citation>
    <scope>NUCLEOTIDE SEQUENCE [LARGE SCALE GENOMIC DNA]</scope>
    <source>
        <strain evidence="2 3">CECT 7972</strain>
    </source>
</reference>
<dbReference type="GO" id="GO:0009100">
    <property type="term" value="P:glycoprotein metabolic process"/>
    <property type="evidence" value="ECO:0007669"/>
    <property type="project" value="UniProtKB-ARBA"/>
</dbReference>
<dbReference type="Proteomes" id="UP000295558">
    <property type="component" value="Unassembled WGS sequence"/>
</dbReference>
<evidence type="ECO:0000313" key="2">
    <source>
        <dbReference type="EMBL" id="TDR53167.1"/>
    </source>
</evidence>
<dbReference type="PANTHER" id="PTHR43404">
    <property type="entry name" value="LIPOPOLYSACCHARIDE CHOLINEPHOSPHOTRANSFERASE LICD"/>
    <property type="match status" value="1"/>
</dbReference>
<dbReference type="GO" id="GO:0016740">
    <property type="term" value="F:transferase activity"/>
    <property type="evidence" value="ECO:0007669"/>
    <property type="project" value="UniProtKB-KW"/>
</dbReference>
<name>A0A4R6ZL62_9LIST</name>
<organism evidence="2 3">
    <name type="scientific">Listeria rocourtiae</name>
    <dbReference type="NCBI Taxonomy" id="647910"/>
    <lineage>
        <taxon>Bacteria</taxon>
        <taxon>Bacillati</taxon>
        <taxon>Bacillota</taxon>
        <taxon>Bacilli</taxon>
        <taxon>Bacillales</taxon>
        <taxon>Listeriaceae</taxon>
        <taxon>Listeria</taxon>
    </lineage>
</organism>
<comment type="caution">
    <text evidence="2">The sequence shown here is derived from an EMBL/GenBank/DDBJ whole genome shotgun (WGS) entry which is preliminary data.</text>
</comment>
<accession>A0A4R6ZL62</accession>
<dbReference type="InterPro" id="IPR007074">
    <property type="entry name" value="LicD/FKTN/FKRP_NTP_transf"/>
</dbReference>
<dbReference type="STRING" id="1265846.PROCOU_08537"/>
<dbReference type="EMBL" id="SNZK01000005">
    <property type="protein sequence ID" value="TDR53167.1"/>
    <property type="molecule type" value="Genomic_DNA"/>
</dbReference>
<dbReference type="RefSeq" id="WP_036071046.1">
    <property type="nucleotide sequence ID" value="NZ_SNZK01000005.1"/>
</dbReference>
<dbReference type="InterPro" id="IPR052942">
    <property type="entry name" value="LPS_cholinephosphotransferase"/>
</dbReference>
<dbReference type="PANTHER" id="PTHR43404:SF2">
    <property type="entry name" value="LIPOPOLYSACCHARIDE CHOLINEPHOSPHOTRANSFERASE LICD"/>
    <property type="match status" value="1"/>
</dbReference>
<dbReference type="Pfam" id="PF04991">
    <property type="entry name" value="LicD"/>
    <property type="match status" value="1"/>
</dbReference>
<evidence type="ECO:0000259" key="1">
    <source>
        <dbReference type="Pfam" id="PF04991"/>
    </source>
</evidence>
<protein>
    <submittedName>
        <fullName evidence="2">Lipopolysaccharide cholinephosphotransferase</fullName>
    </submittedName>
</protein>
<dbReference type="OrthoDB" id="9786100at2"/>
<keyword evidence="2" id="KW-0808">Transferase</keyword>
<sequence length="285" mass="32805">MPTKVKNGDYLTTDVFEQLKQIELSILLDVAMLCEKHDLTYYLIGGTLLGAIRHDGFIPWDDDIDIAMPRNDFEAFQEIAKTELPESLFLHYGTTDSEYYLPIIKIKKNGTIFEEESASPSISHKGIFIDIFPLDNAKKNSGFLFHAKGRILKQIRSLLFLKVNEETTLHSIAPWKKALLKLTKPIPTSAFFRLLTSYMQSNNDDSAPYYVNYGSQYGYKKQTMPKSMYDDATTTSFEGHNFKVPGQTERLLERIYGKNYMDLPPVEKRITHKPKRIQLKEEIIS</sequence>
<feature type="domain" description="LicD/FKTN/FKRP nucleotidyltransferase" evidence="1">
    <location>
        <begin position="34"/>
        <end position="257"/>
    </location>
</feature>
<keyword evidence="3" id="KW-1185">Reference proteome</keyword>